<gene>
    <name evidence="3" type="ORF">FTX54_008675</name>
</gene>
<evidence type="ECO:0000259" key="2">
    <source>
        <dbReference type="Pfam" id="PF10335"/>
    </source>
</evidence>
<dbReference type="EMBL" id="CP144914">
    <property type="protein sequence ID" value="WWD78516.1"/>
    <property type="molecule type" value="Genomic_DNA"/>
</dbReference>
<dbReference type="AlphaFoldDB" id="A0A5C7FAS4"/>
<evidence type="ECO:0000313" key="4">
    <source>
        <dbReference type="Proteomes" id="UP000321816"/>
    </source>
</evidence>
<proteinExistence type="predicted"/>
<dbReference type="GO" id="GO:0008773">
    <property type="term" value="F:[protein-PII] uridylyltransferase activity"/>
    <property type="evidence" value="ECO:0007669"/>
    <property type="project" value="InterPro"/>
</dbReference>
<feature type="domain" description="DUF294" evidence="2">
    <location>
        <begin position="200"/>
        <end position="316"/>
    </location>
</feature>
<protein>
    <submittedName>
        <fullName evidence="3">DUF294 nucleotidyltransferase-like domain-containing protein</fullName>
    </submittedName>
</protein>
<dbReference type="RefSeq" id="WP_147802210.1">
    <property type="nucleotide sequence ID" value="NZ_CP144914.1"/>
</dbReference>
<dbReference type="KEGG" id="ahal:FTX54_008675"/>
<dbReference type="Pfam" id="PF10335">
    <property type="entry name" value="DUF294_C"/>
    <property type="match status" value="1"/>
</dbReference>
<sequence length="327" mass="38622">MKLTKEEHISFEHLQEWRNRHMHQKQLTFSELNQLHDELMKKIVHAAEELTQSEQGKAPARFAFLIMGSAGRKEQALWSDQDHALIHEGSPEDTPYFLALGRNITKGMEICGYERCEGKVMAEEPRWCKPVPEMKKQVEQWIQEGSWESIRHMLILFDARTLVGDKSGNQELKELMFSYSRFRHSFRNRVLANSEFRMRRRNVFGQILTDKYKRFDFKETVLFPFVNAARTGAFIEGDISSSTISRMQSLSAVFPRMPVARKSFENALNFRHLQTKNSSSYRDIHLIKADTLTKEEKRMVKEWMEEGKQLLEQVHEYYKNMERKLPL</sequence>
<keyword evidence="4" id="KW-1185">Reference proteome</keyword>
<dbReference type="CDD" id="cd05401">
    <property type="entry name" value="NT_GlnE_GlnD_like"/>
    <property type="match status" value="1"/>
</dbReference>
<dbReference type="InterPro" id="IPR018821">
    <property type="entry name" value="DUF294_put_nucleoTrafse_sb-bd"/>
</dbReference>
<feature type="domain" description="Protein-PII uridylyltransferase N-terminal" evidence="1">
    <location>
        <begin position="21"/>
        <end position="145"/>
    </location>
</feature>
<organism evidence="3 4">
    <name type="scientific">Alkalicoccus halolimnae</name>
    <dbReference type="NCBI Taxonomy" id="1667239"/>
    <lineage>
        <taxon>Bacteria</taxon>
        <taxon>Bacillati</taxon>
        <taxon>Bacillota</taxon>
        <taxon>Bacilli</taxon>
        <taxon>Bacillales</taxon>
        <taxon>Bacillaceae</taxon>
        <taxon>Alkalicoccus</taxon>
    </lineage>
</organism>
<evidence type="ECO:0000259" key="1">
    <source>
        <dbReference type="Pfam" id="PF03445"/>
    </source>
</evidence>
<accession>A0A5C7FAS4</accession>
<evidence type="ECO:0000313" key="3">
    <source>
        <dbReference type="EMBL" id="WWD78516.1"/>
    </source>
</evidence>
<reference evidence="3 4" key="1">
    <citation type="submission" date="2024-01" db="EMBL/GenBank/DDBJ databases">
        <title>Complete Genome Sequence of Alkalicoccus halolimnae BZ-SZ-XJ29T, a Moderately Halophilic Bacterium Isolated from a Salt Lake.</title>
        <authorList>
            <person name="Zhao B."/>
        </authorList>
    </citation>
    <scope>NUCLEOTIDE SEQUENCE [LARGE SCALE GENOMIC DNA]</scope>
    <source>
        <strain evidence="3 4">BZ-SZ-XJ29</strain>
    </source>
</reference>
<dbReference type="InterPro" id="IPR005105">
    <property type="entry name" value="GlnD_Uridyltrans_N"/>
</dbReference>
<dbReference type="Proteomes" id="UP000321816">
    <property type="component" value="Chromosome"/>
</dbReference>
<name>A0A5C7FAS4_9BACI</name>
<dbReference type="OrthoDB" id="9810963at2"/>
<dbReference type="Pfam" id="PF03445">
    <property type="entry name" value="DUF294"/>
    <property type="match status" value="1"/>
</dbReference>